<dbReference type="PANTHER" id="PTHR11496">
    <property type="entry name" value="ALCOHOL DEHYDROGENASE"/>
    <property type="match status" value="1"/>
</dbReference>
<gene>
    <name evidence="4" type="ORF">HGRIS_002651</name>
</gene>
<sequence>MSSLDPTISTTDSLTGFYSYTDTLKGVYYGPGSVKTALPKLLSILGAKKALVVTGKSLHEKTDVVRKVEAVLKSLDAYGATFHEIGQHSPIAGIQAGIQAFKDAGADVIVAVGGGSPVDASKAMLYFLNEQGHGQKYQIAIPTTLSAAEYSIGAGYTNEEGAKVAVSSHQLAPAGIILDAELTLATPPKLWLSTGIRSLDHTVETLYRPFAAYPVKILCYAALADLFKYLPLSKAEPGNIEYRQRLQIASWMSLWPMKFEKYSALGLSHALGHKLGAAYNIPHGITSCLTLAPTVKLKSRVASEEDKQFLAQTLFYLKESSTGSLDGDVLRLATRIHELVVELGLESNLEEYKVPKTDLPKIAGQALGTNEDPTFDQVVQLLEALYP</sequence>
<feature type="domain" description="Alcohol dehydrogenase iron-type/glycerol dehydrogenase GldA" evidence="2">
    <location>
        <begin position="27"/>
        <end position="179"/>
    </location>
</feature>
<proteinExistence type="predicted"/>
<dbReference type="EMBL" id="JASNQZ010000006">
    <property type="protein sequence ID" value="KAL0956510.1"/>
    <property type="molecule type" value="Genomic_DNA"/>
</dbReference>
<protein>
    <recommendedName>
        <fullName evidence="6">Alcohol dehydrogenase iron-type/glycerol dehydrogenase GldA domain-containing protein</fullName>
    </recommendedName>
</protein>
<dbReference type="Pfam" id="PF25137">
    <property type="entry name" value="ADH_Fe_C"/>
    <property type="match status" value="1"/>
</dbReference>
<comment type="caution">
    <text evidence="4">The sequence shown here is derived from an EMBL/GenBank/DDBJ whole genome shotgun (WGS) entry which is preliminary data.</text>
</comment>
<evidence type="ECO:0000259" key="3">
    <source>
        <dbReference type="Pfam" id="PF25137"/>
    </source>
</evidence>
<evidence type="ECO:0000259" key="2">
    <source>
        <dbReference type="Pfam" id="PF00465"/>
    </source>
</evidence>
<feature type="domain" description="Fe-containing alcohol dehydrogenase-like C-terminal" evidence="3">
    <location>
        <begin position="193"/>
        <end position="385"/>
    </location>
</feature>
<dbReference type="PROSITE" id="PS00060">
    <property type="entry name" value="ADH_IRON_2"/>
    <property type="match status" value="1"/>
</dbReference>
<dbReference type="CDD" id="cd08192">
    <property type="entry name" value="MAR-like"/>
    <property type="match status" value="1"/>
</dbReference>
<dbReference type="SUPFAM" id="SSF56796">
    <property type="entry name" value="Dehydroquinate synthase-like"/>
    <property type="match status" value="1"/>
</dbReference>
<dbReference type="InterPro" id="IPR018211">
    <property type="entry name" value="ADH_Fe_CS"/>
</dbReference>
<dbReference type="PANTHER" id="PTHR11496:SF97">
    <property type="entry name" value="ALCOHOL DEHYDROGENASE IRON-TYPE_GLYCEROL DEHYDROGENASE GLDA DOMAIN-CONTAINING PROTEIN"/>
    <property type="match status" value="1"/>
</dbReference>
<keyword evidence="1" id="KW-0560">Oxidoreductase</keyword>
<keyword evidence="5" id="KW-1185">Reference proteome</keyword>
<dbReference type="InterPro" id="IPR039697">
    <property type="entry name" value="Alcohol_dehydrogenase_Fe"/>
</dbReference>
<accession>A0ABR3JL36</accession>
<dbReference type="Pfam" id="PF00465">
    <property type="entry name" value="Fe-ADH"/>
    <property type="match status" value="1"/>
</dbReference>
<evidence type="ECO:0000313" key="4">
    <source>
        <dbReference type="EMBL" id="KAL0956510.1"/>
    </source>
</evidence>
<evidence type="ECO:0000313" key="5">
    <source>
        <dbReference type="Proteomes" id="UP001556367"/>
    </source>
</evidence>
<organism evidence="4 5">
    <name type="scientific">Hohenbuehelia grisea</name>
    <dbReference type="NCBI Taxonomy" id="104357"/>
    <lineage>
        <taxon>Eukaryota</taxon>
        <taxon>Fungi</taxon>
        <taxon>Dikarya</taxon>
        <taxon>Basidiomycota</taxon>
        <taxon>Agaricomycotina</taxon>
        <taxon>Agaricomycetes</taxon>
        <taxon>Agaricomycetidae</taxon>
        <taxon>Agaricales</taxon>
        <taxon>Pleurotineae</taxon>
        <taxon>Pleurotaceae</taxon>
        <taxon>Hohenbuehelia</taxon>
    </lineage>
</organism>
<evidence type="ECO:0008006" key="6">
    <source>
        <dbReference type="Google" id="ProtNLM"/>
    </source>
</evidence>
<name>A0ABR3JL36_9AGAR</name>
<dbReference type="Proteomes" id="UP001556367">
    <property type="component" value="Unassembled WGS sequence"/>
</dbReference>
<evidence type="ECO:0000256" key="1">
    <source>
        <dbReference type="ARBA" id="ARBA00023002"/>
    </source>
</evidence>
<reference evidence="5" key="1">
    <citation type="submission" date="2024-06" db="EMBL/GenBank/DDBJ databases">
        <title>Multi-omics analyses provide insights into the biosynthesis of the anticancer antibiotic pleurotin in Hohenbuehelia grisea.</title>
        <authorList>
            <person name="Weaver J.A."/>
            <person name="Alberti F."/>
        </authorList>
    </citation>
    <scope>NUCLEOTIDE SEQUENCE [LARGE SCALE GENOMIC DNA]</scope>
    <source>
        <strain evidence="5">T-177</strain>
    </source>
</reference>
<dbReference type="InterPro" id="IPR056798">
    <property type="entry name" value="ADH_Fe_C"/>
</dbReference>
<dbReference type="Gene3D" id="3.40.50.1970">
    <property type="match status" value="1"/>
</dbReference>
<dbReference type="InterPro" id="IPR001670">
    <property type="entry name" value="ADH_Fe/GldA"/>
</dbReference>
<dbReference type="Gene3D" id="1.20.1090.10">
    <property type="entry name" value="Dehydroquinate synthase-like - alpha domain"/>
    <property type="match status" value="1"/>
</dbReference>